<dbReference type="OMA" id="WSIQIND"/>
<dbReference type="EMBL" id="GL732528">
    <property type="protein sequence ID" value="EFX86896.1"/>
    <property type="molecule type" value="Genomic_DNA"/>
</dbReference>
<dbReference type="CDD" id="cd04280">
    <property type="entry name" value="ZnMc_astacin_like"/>
    <property type="match status" value="1"/>
</dbReference>
<comment type="caution">
    <text evidence="1">Lacks conserved residue(s) required for the propagation of feature annotation.</text>
</comment>
<feature type="signal peptide" evidence="2">
    <location>
        <begin position="1"/>
        <end position="25"/>
    </location>
</feature>
<evidence type="ECO:0000313" key="4">
    <source>
        <dbReference type="EMBL" id="EFX86896.1"/>
    </source>
</evidence>
<keyword evidence="2" id="KW-0732">Signal</keyword>
<dbReference type="OrthoDB" id="291007at2759"/>
<dbReference type="GO" id="GO:0005615">
    <property type="term" value="C:extracellular space"/>
    <property type="evidence" value="ECO:0000318"/>
    <property type="project" value="GO_Central"/>
</dbReference>
<feature type="binding site" evidence="1">
    <location>
        <position position="196"/>
    </location>
    <ligand>
        <name>Zn(2+)</name>
        <dbReference type="ChEBI" id="CHEBI:29105"/>
        <note>catalytic</note>
    </ligand>
</feature>
<feature type="binding site" evidence="1">
    <location>
        <position position="186"/>
    </location>
    <ligand>
        <name>Zn(2+)</name>
        <dbReference type="ChEBI" id="CHEBI:29105"/>
        <note>catalytic</note>
    </ligand>
</feature>
<evidence type="ECO:0000256" key="2">
    <source>
        <dbReference type="RuleBase" id="RU361183"/>
    </source>
</evidence>
<feature type="domain" description="Peptidase M12A" evidence="3">
    <location>
        <begin position="92"/>
        <end position="289"/>
    </location>
</feature>
<dbReference type="FunFam" id="3.40.390.10:FF:000066">
    <property type="entry name" value="Metalloendopeptidase"/>
    <property type="match status" value="1"/>
</dbReference>
<keyword evidence="1 2" id="KW-0645">Protease</keyword>
<dbReference type="PRINTS" id="PR00480">
    <property type="entry name" value="ASTACIN"/>
</dbReference>
<dbReference type="KEGG" id="dpx:DAPPUDRAFT_312313"/>
<dbReference type="PhylomeDB" id="E9G0F3"/>
<keyword evidence="1 2" id="KW-0479">Metal-binding</keyword>
<sequence>MRHYTIANVWLVWLVVCVQLELVKAKPVSTEEKENSDQQTDEFAIGEPLTQEEFASNITVREGEIESEDFIPWDKQDPGLFGGDMKLSGGKTGIVSLKERWPDALIPYTISASYTPRQREIIASAMNALHQNTCIRFVPRTSEKDYVRIIKTGGGCWSEVGMIGLRQILSLDDRCILASIPGLVVHELMHTLGFYHEHQRPDRDEFVSINLKNVEPKNRGYFQKMSEWDFLTLKFSYDYGSVTHYPSNAFAKDSKIPVILKLKGKNPYIANRKAVSPVDVEKLNDWYCGSSDDYLF</sequence>
<accession>E9G0F3</accession>
<dbReference type="PANTHER" id="PTHR10127">
    <property type="entry name" value="DISCOIDIN, CUB, EGF, LAMININ , AND ZINC METALLOPROTEASE DOMAIN CONTAINING"/>
    <property type="match status" value="1"/>
</dbReference>
<dbReference type="Pfam" id="PF01400">
    <property type="entry name" value="Astacin"/>
    <property type="match status" value="1"/>
</dbReference>
<dbReference type="SMART" id="SM00235">
    <property type="entry name" value="ZnMc"/>
    <property type="match status" value="1"/>
</dbReference>
<dbReference type="SUPFAM" id="SSF55486">
    <property type="entry name" value="Metalloproteases ('zincins'), catalytic domain"/>
    <property type="match status" value="1"/>
</dbReference>
<feature type="active site" evidence="1">
    <location>
        <position position="187"/>
    </location>
</feature>
<evidence type="ECO:0000256" key="1">
    <source>
        <dbReference type="PROSITE-ProRule" id="PRU01211"/>
    </source>
</evidence>
<dbReference type="PROSITE" id="PS51864">
    <property type="entry name" value="ASTACIN"/>
    <property type="match status" value="1"/>
</dbReference>
<dbReference type="InParanoid" id="E9G0F3"/>
<dbReference type="FunCoup" id="E9G0F3">
    <property type="interactions" value="2"/>
</dbReference>
<dbReference type="InterPro" id="IPR034035">
    <property type="entry name" value="Astacin-like_dom"/>
</dbReference>
<evidence type="ECO:0000259" key="3">
    <source>
        <dbReference type="PROSITE" id="PS51864"/>
    </source>
</evidence>
<dbReference type="GO" id="GO:0008270">
    <property type="term" value="F:zinc ion binding"/>
    <property type="evidence" value="ECO:0007669"/>
    <property type="project" value="UniProtKB-UniRule"/>
</dbReference>
<evidence type="ECO:0000313" key="5">
    <source>
        <dbReference type="Proteomes" id="UP000000305"/>
    </source>
</evidence>
<dbReference type="GO" id="GO:0004222">
    <property type="term" value="F:metalloendopeptidase activity"/>
    <property type="evidence" value="ECO:0000318"/>
    <property type="project" value="GO_Central"/>
</dbReference>
<dbReference type="PANTHER" id="PTHR10127:SF883">
    <property type="entry name" value="ZINC METALLOPROTEINASE NAS-8"/>
    <property type="match status" value="1"/>
</dbReference>
<keyword evidence="1 2" id="KW-0482">Metalloprotease</keyword>
<keyword evidence="1 2" id="KW-0378">Hydrolase</keyword>
<organism evidence="4 5">
    <name type="scientific">Daphnia pulex</name>
    <name type="common">Water flea</name>
    <dbReference type="NCBI Taxonomy" id="6669"/>
    <lineage>
        <taxon>Eukaryota</taxon>
        <taxon>Metazoa</taxon>
        <taxon>Ecdysozoa</taxon>
        <taxon>Arthropoda</taxon>
        <taxon>Crustacea</taxon>
        <taxon>Branchiopoda</taxon>
        <taxon>Diplostraca</taxon>
        <taxon>Cladocera</taxon>
        <taxon>Anomopoda</taxon>
        <taxon>Daphniidae</taxon>
        <taxon>Daphnia</taxon>
    </lineage>
</organism>
<dbReference type="Gene3D" id="3.40.390.10">
    <property type="entry name" value="Collagenase (Catalytic Domain)"/>
    <property type="match status" value="1"/>
</dbReference>
<keyword evidence="5" id="KW-1185">Reference proteome</keyword>
<dbReference type="InterPro" id="IPR006026">
    <property type="entry name" value="Peptidase_Metallo"/>
</dbReference>
<dbReference type="eggNOG" id="KOG3714">
    <property type="taxonomic scope" value="Eukaryota"/>
</dbReference>
<dbReference type="GO" id="GO:0006508">
    <property type="term" value="P:proteolysis"/>
    <property type="evidence" value="ECO:0007669"/>
    <property type="project" value="UniProtKB-KW"/>
</dbReference>
<dbReference type="InterPro" id="IPR001506">
    <property type="entry name" value="Peptidase_M12A"/>
</dbReference>
<protein>
    <recommendedName>
        <fullName evidence="2">Metalloendopeptidase</fullName>
        <ecNumber evidence="2">3.4.24.-</ecNumber>
    </recommendedName>
</protein>
<comment type="cofactor">
    <cofactor evidence="1 2">
        <name>Zn(2+)</name>
        <dbReference type="ChEBI" id="CHEBI:29105"/>
    </cofactor>
    <text evidence="1 2">Binds 1 zinc ion per subunit.</text>
</comment>
<keyword evidence="1 2" id="KW-0862">Zinc</keyword>
<dbReference type="Proteomes" id="UP000000305">
    <property type="component" value="Unassembled WGS sequence"/>
</dbReference>
<dbReference type="HOGENOM" id="CLU_017286_2_1_1"/>
<dbReference type="InterPro" id="IPR024079">
    <property type="entry name" value="MetalloPept_cat_dom_sf"/>
</dbReference>
<dbReference type="EC" id="3.4.24.-" evidence="2"/>
<reference evidence="4 5" key="1">
    <citation type="journal article" date="2011" name="Science">
        <title>The ecoresponsive genome of Daphnia pulex.</title>
        <authorList>
            <person name="Colbourne J.K."/>
            <person name="Pfrender M.E."/>
            <person name="Gilbert D."/>
            <person name="Thomas W.K."/>
            <person name="Tucker A."/>
            <person name="Oakley T.H."/>
            <person name="Tokishita S."/>
            <person name="Aerts A."/>
            <person name="Arnold G.J."/>
            <person name="Basu M.K."/>
            <person name="Bauer D.J."/>
            <person name="Caceres C.E."/>
            <person name="Carmel L."/>
            <person name="Casola C."/>
            <person name="Choi J.H."/>
            <person name="Detter J.C."/>
            <person name="Dong Q."/>
            <person name="Dusheyko S."/>
            <person name="Eads B.D."/>
            <person name="Frohlich T."/>
            <person name="Geiler-Samerotte K.A."/>
            <person name="Gerlach D."/>
            <person name="Hatcher P."/>
            <person name="Jogdeo S."/>
            <person name="Krijgsveld J."/>
            <person name="Kriventseva E.V."/>
            <person name="Kultz D."/>
            <person name="Laforsch C."/>
            <person name="Lindquist E."/>
            <person name="Lopez J."/>
            <person name="Manak J.R."/>
            <person name="Muller J."/>
            <person name="Pangilinan J."/>
            <person name="Patwardhan R.P."/>
            <person name="Pitluck S."/>
            <person name="Pritham E.J."/>
            <person name="Rechtsteiner A."/>
            <person name="Rho M."/>
            <person name="Rogozin I.B."/>
            <person name="Sakarya O."/>
            <person name="Salamov A."/>
            <person name="Schaack S."/>
            <person name="Shapiro H."/>
            <person name="Shiga Y."/>
            <person name="Skalitzky C."/>
            <person name="Smith Z."/>
            <person name="Souvorov A."/>
            <person name="Sung W."/>
            <person name="Tang Z."/>
            <person name="Tsuchiya D."/>
            <person name="Tu H."/>
            <person name="Vos H."/>
            <person name="Wang M."/>
            <person name="Wolf Y.I."/>
            <person name="Yamagata H."/>
            <person name="Yamada T."/>
            <person name="Ye Y."/>
            <person name="Shaw J.R."/>
            <person name="Andrews J."/>
            <person name="Crease T.J."/>
            <person name="Tang H."/>
            <person name="Lucas S.M."/>
            <person name="Robertson H.M."/>
            <person name="Bork P."/>
            <person name="Koonin E.V."/>
            <person name="Zdobnov E.M."/>
            <person name="Grigoriev I.V."/>
            <person name="Lynch M."/>
            <person name="Boore J.L."/>
        </authorList>
    </citation>
    <scope>NUCLEOTIDE SEQUENCE [LARGE SCALE GENOMIC DNA]</scope>
</reference>
<dbReference type="AlphaFoldDB" id="E9G0F3"/>
<gene>
    <name evidence="4" type="ORF">DAPPUDRAFT_312313</name>
</gene>
<proteinExistence type="predicted"/>
<feature type="chain" id="PRO_5005128560" description="Metalloendopeptidase" evidence="2">
    <location>
        <begin position="26"/>
        <end position="296"/>
    </location>
</feature>
<name>E9G0F3_DAPPU</name>
<feature type="binding site" evidence="1">
    <location>
        <position position="190"/>
    </location>
    <ligand>
        <name>Zn(2+)</name>
        <dbReference type="ChEBI" id="CHEBI:29105"/>
        <note>catalytic</note>
    </ligand>
</feature>